<dbReference type="GO" id="GO:1990966">
    <property type="term" value="P:ATP generation from poly-ADP-D-ribose"/>
    <property type="evidence" value="ECO:0007669"/>
    <property type="project" value="TreeGrafter"/>
</dbReference>
<evidence type="ECO:0000259" key="4">
    <source>
        <dbReference type="Pfam" id="PF05028"/>
    </source>
</evidence>
<dbReference type="GO" id="GO:0005737">
    <property type="term" value="C:cytoplasm"/>
    <property type="evidence" value="ECO:0007669"/>
    <property type="project" value="TreeGrafter"/>
</dbReference>
<evidence type="ECO:0000256" key="3">
    <source>
        <dbReference type="ARBA" id="ARBA00022801"/>
    </source>
</evidence>
<comment type="similarity">
    <text evidence="1">Belongs to the poly(ADP-ribose) glycohydrolase family.</text>
</comment>
<dbReference type="InterPro" id="IPR046372">
    <property type="entry name" value="PARG_cat_C"/>
</dbReference>
<dbReference type="Proteomes" id="UP000039046">
    <property type="component" value="Unassembled WGS sequence"/>
</dbReference>
<dbReference type="Pfam" id="PF20811">
    <property type="entry name" value="PARG_cat_N"/>
    <property type="match status" value="1"/>
</dbReference>
<dbReference type="STRING" id="1531966.A0A0A1TQT1"/>
<accession>A0A0A1TQT1</accession>
<gene>
    <name evidence="6" type="ORF">VHEMI09053</name>
</gene>
<dbReference type="InterPro" id="IPR007724">
    <property type="entry name" value="Poly_GlycHdrlase"/>
</dbReference>
<dbReference type="PANTHER" id="PTHR12837:SF0">
    <property type="entry name" value="POLY(ADP-RIBOSE) GLYCOHYDROLASE"/>
    <property type="match status" value="1"/>
</dbReference>
<dbReference type="OrthoDB" id="1937899at2759"/>
<evidence type="ECO:0000313" key="6">
    <source>
        <dbReference type="EMBL" id="CEJ93467.1"/>
    </source>
</evidence>
<dbReference type="Pfam" id="PF05028">
    <property type="entry name" value="PARG_cat_C"/>
    <property type="match status" value="1"/>
</dbReference>
<dbReference type="InterPro" id="IPR048362">
    <property type="entry name" value="PARG_helical"/>
</dbReference>
<proteinExistence type="inferred from homology"/>
<dbReference type="EC" id="3.2.1.143" evidence="2"/>
<name>A0A0A1TQT1_9HYPO</name>
<organism evidence="6 7">
    <name type="scientific">[Torrubiella] hemipterigena</name>
    <dbReference type="NCBI Taxonomy" id="1531966"/>
    <lineage>
        <taxon>Eukaryota</taxon>
        <taxon>Fungi</taxon>
        <taxon>Dikarya</taxon>
        <taxon>Ascomycota</taxon>
        <taxon>Pezizomycotina</taxon>
        <taxon>Sordariomycetes</taxon>
        <taxon>Hypocreomycetidae</taxon>
        <taxon>Hypocreales</taxon>
        <taxon>Clavicipitaceae</taxon>
        <taxon>Clavicipitaceae incertae sedis</taxon>
        <taxon>'Torrubiella' clade</taxon>
    </lineage>
</organism>
<protein>
    <recommendedName>
        <fullName evidence="2">poly(ADP-ribose) glycohydrolase</fullName>
        <ecNumber evidence="2">3.2.1.143</ecNumber>
    </recommendedName>
</protein>
<dbReference type="GO" id="GO:0005975">
    <property type="term" value="P:carbohydrate metabolic process"/>
    <property type="evidence" value="ECO:0007669"/>
    <property type="project" value="InterPro"/>
</dbReference>
<dbReference type="GO" id="GO:0004649">
    <property type="term" value="F:poly(ADP-ribose) glycohydrolase activity"/>
    <property type="evidence" value="ECO:0007669"/>
    <property type="project" value="UniProtKB-EC"/>
</dbReference>
<dbReference type="AlphaFoldDB" id="A0A0A1TQT1"/>
<dbReference type="GO" id="GO:0006282">
    <property type="term" value="P:regulation of DNA repair"/>
    <property type="evidence" value="ECO:0007669"/>
    <property type="project" value="InterPro"/>
</dbReference>
<reference evidence="6 7" key="1">
    <citation type="journal article" date="2015" name="Genome Announc.">
        <title>Draft Genome Sequence and Gene Annotation of the Entomopathogenic Fungus Verticillium hemipterigenum.</title>
        <authorList>
            <person name="Horn F."/>
            <person name="Habel A."/>
            <person name="Scharf D.H."/>
            <person name="Dworschak J."/>
            <person name="Brakhage A.A."/>
            <person name="Guthke R."/>
            <person name="Hertweck C."/>
            <person name="Linde J."/>
        </authorList>
    </citation>
    <scope>NUCLEOTIDE SEQUENCE [LARGE SCALE GENOMIC DNA]</scope>
</reference>
<dbReference type="EMBL" id="CDHN01000005">
    <property type="protein sequence ID" value="CEJ93467.1"/>
    <property type="molecule type" value="Genomic_DNA"/>
</dbReference>
<dbReference type="GO" id="GO:0009225">
    <property type="term" value="P:nucleotide-sugar metabolic process"/>
    <property type="evidence" value="ECO:0007669"/>
    <property type="project" value="TreeGrafter"/>
</dbReference>
<dbReference type="PANTHER" id="PTHR12837">
    <property type="entry name" value="POLY ADP-RIBOSE GLYCOHYDROLASE"/>
    <property type="match status" value="1"/>
</dbReference>
<evidence type="ECO:0000313" key="7">
    <source>
        <dbReference type="Proteomes" id="UP000039046"/>
    </source>
</evidence>
<keyword evidence="7" id="KW-1185">Reference proteome</keyword>
<evidence type="ECO:0000256" key="1">
    <source>
        <dbReference type="ARBA" id="ARBA00009545"/>
    </source>
</evidence>
<feature type="domain" description="PARG helical" evidence="5">
    <location>
        <begin position="85"/>
        <end position="180"/>
    </location>
</feature>
<feature type="domain" description="PARG catalytic Macro" evidence="4">
    <location>
        <begin position="230"/>
        <end position="396"/>
    </location>
</feature>
<sequence length="450" mass="49714">MSRYILPSSESQRCLDRFSLLDEAEEDADGLCSLWRLIENVLDQPVHSSSDLSDVLSTISHLVRGSDGAAGDYGTLKGVVESIGESFYTQTWPQIRRCALDMPKVFANSSLDILEPGKRLRLSREQAASLVAHQFLCTLAAPSWRAEYYDFSIWYDSNQRHPVAAEIYITTVLTYFRDMSQLDGAVVLEYSLHALPVDFSSEQFLDAPLSPLTVTSVPQFTTELEELAFQQSSGAVVVSANKDIGFGQSATQEELFVGNCPEACPAVLVTPTLKPDQVLVVEGAAPMLRITGQRRDISWTPLPPEDRRGGRLLFMDALEIDELDADDGILVDLKPFSVDRELQKAYTAFSSWLQQSNSTVWTGLWGCGAFNGDPTVKMIILWMAASMAGRNLCIVCDASQEDFAQQFDEFAKSTKGGTVSDLQSILNSIPKTTERLHTLEHILSSQQASE</sequence>
<dbReference type="HOGENOM" id="CLU_013388_5_0_1"/>
<evidence type="ECO:0000259" key="5">
    <source>
        <dbReference type="Pfam" id="PF20811"/>
    </source>
</evidence>
<evidence type="ECO:0000256" key="2">
    <source>
        <dbReference type="ARBA" id="ARBA00012255"/>
    </source>
</evidence>
<keyword evidence="3" id="KW-0378">Hydrolase</keyword>
<dbReference type="GO" id="GO:0005634">
    <property type="term" value="C:nucleus"/>
    <property type="evidence" value="ECO:0007669"/>
    <property type="project" value="TreeGrafter"/>
</dbReference>